<dbReference type="AlphaFoldDB" id="A0AAW2FIH8"/>
<name>A0AAW2FIH8_9HYME</name>
<protein>
    <submittedName>
        <fullName evidence="1">Uncharacterized protein</fullName>
    </submittedName>
</protein>
<keyword evidence="2" id="KW-1185">Reference proteome</keyword>
<evidence type="ECO:0000313" key="2">
    <source>
        <dbReference type="Proteomes" id="UP001430953"/>
    </source>
</evidence>
<reference evidence="1 2" key="1">
    <citation type="submission" date="2023-03" db="EMBL/GenBank/DDBJ databases">
        <title>High recombination rates correlate with genetic variation in Cardiocondyla obscurior ants.</title>
        <authorList>
            <person name="Errbii M."/>
        </authorList>
    </citation>
    <scope>NUCLEOTIDE SEQUENCE [LARGE SCALE GENOMIC DNA]</scope>
    <source>
        <strain evidence="1">Alpha-2009</strain>
        <tissue evidence="1">Whole body</tissue>
    </source>
</reference>
<dbReference type="EMBL" id="JADYXP020000011">
    <property type="protein sequence ID" value="KAL0114799.1"/>
    <property type="molecule type" value="Genomic_DNA"/>
</dbReference>
<accession>A0AAW2FIH8</accession>
<organism evidence="1 2">
    <name type="scientific">Cardiocondyla obscurior</name>
    <dbReference type="NCBI Taxonomy" id="286306"/>
    <lineage>
        <taxon>Eukaryota</taxon>
        <taxon>Metazoa</taxon>
        <taxon>Ecdysozoa</taxon>
        <taxon>Arthropoda</taxon>
        <taxon>Hexapoda</taxon>
        <taxon>Insecta</taxon>
        <taxon>Pterygota</taxon>
        <taxon>Neoptera</taxon>
        <taxon>Endopterygota</taxon>
        <taxon>Hymenoptera</taxon>
        <taxon>Apocrita</taxon>
        <taxon>Aculeata</taxon>
        <taxon>Formicoidea</taxon>
        <taxon>Formicidae</taxon>
        <taxon>Myrmicinae</taxon>
        <taxon>Cardiocondyla</taxon>
    </lineage>
</organism>
<evidence type="ECO:0000313" key="1">
    <source>
        <dbReference type="EMBL" id="KAL0114799.1"/>
    </source>
</evidence>
<sequence length="218" mass="25478">MRCIFSTIGSNKSTTRRCCQLLRRRKIISVANRMYICYRATVTCLVKRSLMISLRVLDCLLAVIEIVDRFYSCVHYTIAHQTHIARIYCECGSFIVRTNTRYNVSIDVVIVTACCYSCRCQIAHCFVIKQIICNKCTVPELMQHFYAFLFTEHFLLPDASFILCRTILNYFFAVSLTATHCHVDKRVEANERVHEYIMFAVQNLTKKIINRKEKKTKI</sequence>
<gene>
    <name evidence="1" type="ORF">PUN28_011845</name>
</gene>
<dbReference type="Proteomes" id="UP001430953">
    <property type="component" value="Unassembled WGS sequence"/>
</dbReference>
<proteinExistence type="predicted"/>
<comment type="caution">
    <text evidence="1">The sequence shown here is derived from an EMBL/GenBank/DDBJ whole genome shotgun (WGS) entry which is preliminary data.</text>
</comment>